<dbReference type="RefSeq" id="WP_091504490.1">
    <property type="nucleotide sequence ID" value="NZ_CBDRCA010000004.1"/>
</dbReference>
<dbReference type="OrthoDB" id="7352332at2"/>
<evidence type="ECO:0000256" key="2">
    <source>
        <dbReference type="PROSITE-ProRule" id="PRU00169"/>
    </source>
</evidence>
<feature type="domain" description="Response regulatory" evidence="3">
    <location>
        <begin position="4"/>
        <end position="119"/>
    </location>
</feature>
<dbReference type="SUPFAM" id="SSF52172">
    <property type="entry name" value="CheY-like"/>
    <property type="match status" value="1"/>
</dbReference>
<dbReference type="SMART" id="SM00448">
    <property type="entry name" value="REC"/>
    <property type="match status" value="1"/>
</dbReference>
<dbReference type="Pfam" id="PF00072">
    <property type="entry name" value="Response_reg"/>
    <property type="match status" value="1"/>
</dbReference>
<gene>
    <name evidence="4" type="ORF">SAMN05421835_102147</name>
</gene>
<dbReference type="InterPro" id="IPR011006">
    <property type="entry name" value="CheY-like_superfamily"/>
</dbReference>
<keyword evidence="5" id="KW-1185">Reference proteome</keyword>
<dbReference type="Proteomes" id="UP000199025">
    <property type="component" value="Unassembled WGS sequence"/>
</dbReference>
<dbReference type="PANTHER" id="PTHR44591:SF3">
    <property type="entry name" value="RESPONSE REGULATORY DOMAIN-CONTAINING PROTEIN"/>
    <property type="match status" value="1"/>
</dbReference>
<dbReference type="Gene3D" id="3.40.50.2300">
    <property type="match status" value="1"/>
</dbReference>
<name>A0A1I3M2C7_9PSEU</name>
<sequence>MGFTVLVVDDDPGFRRVAGRLLAVRGFEVIGDAADGDQALTEIRARRPDGVLLDLNLPDTDGLTLAERISREPAAPSVVLTSTDMTGYAERTLAEAGIRAFVPKDQLVGADLAGLFTAPGT</sequence>
<evidence type="ECO:0000313" key="5">
    <source>
        <dbReference type="Proteomes" id="UP000199025"/>
    </source>
</evidence>
<dbReference type="CDD" id="cd17535">
    <property type="entry name" value="REC_NarL-like"/>
    <property type="match status" value="1"/>
</dbReference>
<reference evidence="4 5" key="1">
    <citation type="submission" date="2016-10" db="EMBL/GenBank/DDBJ databases">
        <authorList>
            <person name="de Groot N.N."/>
        </authorList>
    </citation>
    <scope>NUCLEOTIDE SEQUENCE [LARGE SCALE GENOMIC DNA]</scope>
    <source>
        <strain evidence="4 5">DSM 44468</strain>
    </source>
</reference>
<dbReference type="EMBL" id="FORP01000002">
    <property type="protein sequence ID" value="SFI91113.1"/>
    <property type="molecule type" value="Genomic_DNA"/>
</dbReference>
<dbReference type="STRING" id="115433.SAMN05421835_102147"/>
<proteinExistence type="predicted"/>
<protein>
    <submittedName>
        <fullName evidence="4">Two-component system, NarL family, nitrate/nitrite response regulator NarL</fullName>
    </submittedName>
</protein>
<dbReference type="PANTHER" id="PTHR44591">
    <property type="entry name" value="STRESS RESPONSE REGULATOR PROTEIN 1"/>
    <property type="match status" value="1"/>
</dbReference>
<dbReference type="GO" id="GO:0000160">
    <property type="term" value="P:phosphorelay signal transduction system"/>
    <property type="evidence" value="ECO:0007669"/>
    <property type="project" value="InterPro"/>
</dbReference>
<keyword evidence="1 2" id="KW-0597">Phosphoprotein</keyword>
<dbReference type="InterPro" id="IPR050595">
    <property type="entry name" value="Bact_response_regulator"/>
</dbReference>
<feature type="modified residue" description="4-aspartylphosphate" evidence="2">
    <location>
        <position position="54"/>
    </location>
</feature>
<dbReference type="PROSITE" id="PS50110">
    <property type="entry name" value="RESPONSE_REGULATORY"/>
    <property type="match status" value="1"/>
</dbReference>
<accession>A0A1I3M2C7</accession>
<evidence type="ECO:0000313" key="4">
    <source>
        <dbReference type="EMBL" id="SFI91113.1"/>
    </source>
</evidence>
<dbReference type="InterPro" id="IPR058245">
    <property type="entry name" value="NreC/VraR/RcsB-like_REC"/>
</dbReference>
<dbReference type="InterPro" id="IPR001789">
    <property type="entry name" value="Sig_transdc_resp-reg_receiver"/>
</dbReference>
<evidence type="ECO:0000256" key="1">
    <source>
        <dbReference type="ARBA" id="ARBA00022553"/>
    </source>
</evidence>
<dbReference type="AlphaFoldDB" id="A0A1I3M2C7"/>
<organism evidence="4 5">
    <name type="scientific">Amycolatopsis sacchari</name>
    <dbReference type="NCBI Taxonomy" id="115433"/>
    <lineage>
        <taxon>Bacteria</taxon>
        <taxon>Bacillati</taxon>
        <taxon>Actinomycetota</taxon>
        <taxon>Actinomycetes</taxon>
        <taxon>Pseudonocardiales</taxon>
        <taxon>Pseudonocardiaceae</taxon>
        <taxon>Amycolatopsis</taxon>
    </lineage>
</organism>
<evidence type="ECO:0000259" key="3">
    <source>
        <dbReference type="PROSITE" id="PS50110"/>
    </source>
</evidence>